<evidence type="ECO:0000256" key="3">
    <source>
        <dbReference type="ARBA" id="ARBA00022448"/>
    </source>
</evidence>
<dbReference type="FunCoup" id="B8BR76">
    <property type="interactions" value="2"/>
</dbReference>
<dbReference type="InParanoid" id="B8BR76"/>
<dbReference type="Pfam" id="PF01490">
    <property type="entry name" value="Aa_trans"/>
    <property type="match status" value="1"/>
</dbReference>
<sequence length="374" mass="40652">LKDEEKKSSLLGAFANLCNVTIGAGIVGLPYAIKEAGLVSGTIMIIACALMTDYSLRQLISTGKLANVNSYETLMECTFGRPGFIFLSLNMFLMSYGSMIAYLIIIKDVLPVLFHVTPHDEDLKRVIMFASSLVVILPLSMQRDMADLEKTSRLNVFLNLCLVVLVVGYSPVLESVEAQGGLIQLISQEKLLDIHTFFVGFGVCSFAFVCQDSSFIIAGSMSNPTKARWKSVTNAAMLTCCTLELTMGLSGYLAYQTNTVGNVLNNMNAYHWSGVVSRAMLATTMFFAYPMNLFIARHACVVLFFEGISAHEGDDHVVLTRKDRRIILTWVLYVASLIPALACENTGKVLAATGAIGGSSLAYIGPGLTFIAIH</sequence>
<keyword evidence="4 8" id="KW-0812">Transmembrane</keyword>
<feature type="transmembrane region" description="Helical" evidence="8">
    <location>
        <begin position="12"/>
        <end position="32"/>
    </location>
</feature>
<feature type="non-terminal residue" evidence="10">
    <location>
        <position position="374"/>
    </location>
</feature>
<feature type="transmembrane region" description="Helical" evidence="8">
    <location>
        <begin position="126"/>
        <end position="142"/>
    </location>
</feature>
<dbReference type="Proteomes" id="UP000001449">
    <property type="component" value="Chromosome 1"/>
</dbReference>
<dbReference type="HOGENOM" id="CLU_009020_4_2_1"/>
<evidence type="ECO:0000313" key="10">
    <source>
        <dbReference type="EMBL" id="EED96485.1"/>
    </source>
</evidence>
<dbReference type="InterPro" id="IPR013057">
    <property type="entry name" value="AA_transpt_TM"/>
</dbReference>
<dbReference type="KEGG" id="tps:THAPSDRAFT_260998"/>
<feature type="non-terminal residue" evidence="10">
    <location>
        <position position="1"/>
    </location>
</feature>
<dbReference type="PaxDb" id="35128-Thaps260998"/>
<evidence type="ECO:0000313" key="11">
    <source>
        <dbReference type="Proteomes" id="UP000001449"/>
    </source>
</evidence>
<dbReference type="GO" id="GO:0015179">
    <property type="term" value="F:L-amino acid transmembrane transporter activity"/>
    <property type="evidence" value="ECO:0000318"/>
    <property type="project" value="GO_Central"/>
</dbReference>
<evidence type="ECO:0000256" key="8">
    <source>
        <dbReference type="SAM" id="Phobius"/>
    </source>
</evidence>
<dbReference type="RefSeq" id="XP_002286844.1">
    <property type="nucleotide sequence ID" value="XM_002286808.1"/>
</dbReference>
<dbReference type="STRING" id="35128.B8BR76"/>
<evidence type="ECO:0000256" key="7">
    <source>
        <dbReference type="ARBA" id="ARBA00023136"/>
    </source>
</evidence>
<dbReference type="eggNOG" id="KOG1305">
    <property type="taxonomic scope" value="Eukaryota"/>
</dbReference>
<feature type="transmembrane region" description="Helical" evidence="8">
    <location>
        <begin position="192"/>
        <end position="210"/>
    </location>
</feature>
<evidence type="ECO:0000259" key="9">
    <source>
        <dbReference type="Pfam" id="PF01490"/>
    </source>
</evidence>
<protein>
    <submittedName>
        <fullName evidence="10">Amino acid transport system</fullName>
    </submittedName>
</protein>
<dbReference type="EMBL" id="CM000638">
    <property type="protein sequence ID" value="EED96485.1"/>
    <property type="molecule type" value="Genomic_DNA"/>
</dbReference>
<dbReference type="PANTHER" id="PTHR22950:SF458">
    <property type="entry name" value="SODIUM-COUPLED NEUTRAL AMINO ACID TRANSPORTER 11-RELATED"/>
    <property type="match status" value="1"/>
</dbReference>
<feature type="transmembrane region" description="Helical" evidence="8">
    <location>
        <begin position="275"/>
        <end position="305"/>
    </location>
</feature>
<dbReference type="PANTHER" id="PTHR22950">
    <property type="entry name" value="AMINO ACID TRANSPORTER"/>
    <property type="match status" value="1"/>
</dbReference>
<evidence type="ECO:0000256" key="2">
    <source>
        <dbReference type="ARBA" id="ARBA00008066"/>
    </source>
</evidence>
<reference evidence="10 11" key="1">
    <citation type="journal article" date="2004" name="Science">
        <title>The genome of the diatom Thalassiosira pseudonana: ecology, evolution, and metabolism.</title>
        <authorList>
            <person name="Armbrust E.V."/>
            <person name="Berges J.A."/>
            <person name="Bowler C."/>
            <person name="Green B.R."/>
            <person name="Martinez D."/>
            <person name="Putnam N.H."/>
            <person name="Zhou S."/>
            <person name="Allen A.E."/>
            <person name="Apt K.E."/>
            <person name="Bechner M."/>
            <person name="Brzezinski M.A."/>
            <person name="Chaal B.K."/>
            <person name="Chiovitti A."/>
            <person name="Davis A.K."/>
            <person name="Demarest M.S."/>
            <person name="Detter J.C."/>
            <person name="Glavina T."/>
            <person name="Goodstein D."/>
            <person name="Hadi M.Z."/>
            <person name="Hellsten U."/>
            <person name="Hildebrand M."/>
            <person name="Jenkins B.D."/>
            <person name="Jurka J."/>
            <person name="Kapitonov V.V."/>
            <person name="Kroger N."/>
            <person name="Lau W.W."/>
            <person name="Lane T.W."/>
            <person name="Larimer F.W."/>
            <person name="Lippmeier J.C."/>
            <person name="Lucas S."/>
            <person name="Medina M."/>
            <person name="Montsant A."/>
            <person name="Obornik M."/>
            <person name="Parker M.S."/>
            <person name="Palenik B."/>
            <person name="Pazour G.J."/>
            <person name="Richardson P.M."/>
            <person name="Rynearson T.A."/>
            <person name="Saito M.A."/>
            <person name="Schwartz D.C."/>
            <person name="Thamatrakoln K."/>
            <person name="Valentin K."/>
            <person name="Vardi A."/>
            <person name="Wilkerson F.P."/>
            <person name="Rokhsar D.S."/>
        </authorList>
    </citation>
    <scope>NUCLEOTIDE SEQUENCE [LARGE SCALE GENOMIC DNA]</scope>
    <source>
        <strain evidence="10 11">CCMP1335</strain>
    </source>
</reference>
<organism evidence="10 11">
    <name type="scientific">Thalassiosira pseudonana</name>
    <name type="common">Marine diatom</name>
    <name type="synonym">Cyclotella nana</name>
    <dbReference type="NCBI Taxonomy" id="35128"/>
    <lineage>
        <taxon>Eukaryota</taxon>
        <taxon>Sar</taxon>
        <taxon>Stramenopiles</taxon>
        <taxon>Ochrophyta</taxon>
        <taxon>Bacillariophyta</taxon>
        <taxon>Coscinodiscophyceae</taxon>
        <taxon>Thalassiosirophycidae</taxon>
        <taxon>Thalassiosirales</taxon>
        <taxon>Thalassiosiraceae</taxon>
        <taxon>Thalassiosira</taxon>
    </lineage>
</organism>
<comment type="subcellular location">
    <subcellularLocation>
        <location evidence="1">Membrane</location>
        <topology evidence="1">Multi-pass membrane protein</topology>
    </subcellularLocation>
</comment>
<feature type="transmembrane region" description="Helical" evidence="8">
    <location>
        <begin position="326"/>
        <end position="343"/>
    </location>
</feature>
<dbReference type="OMA" id="FAFVCQD"/>
<feature type="transmembrane region" description="Helical" evidence="8">
    <location>
        <begin position="231"/>
        <end position="255"/>
    </location>
</feature>
<feature type="domain" description="Amino acid transporter transmembrane" evidence="9">
    <location>
        <begin position="7"/>
        <end position="371"/>
    </location>
</feature>
<evidence type="ECO:0000256" key="5">
    <source>
        <dbReference type="ARBA" id="ARBA00022970"/>
    </source>
</evidence>
<feature type="transmembrane region" description="Helical" evidence="8">
    <location>
        <begin position="154"/>
        <end position="172"/>
    </location>
</feature>
<evidence type="ECO:0000256" key="4">
    <source>
        <dbReference type="ARBA" id="ARBA00022692"/>
    </source>
</evidence>
<reference evidence="10 11" key="2">
    <citation type="journal article" date="2008" name="Nature">
        <title>The Phaeodactylum genome reveals the evolutionary history of diatom genomes.</title>
        <authorList>
            <person name="Bowler C."/>
            <person name="Allen A.E."/>
            <person name="Badger J.H."/>
            <person name="Grimwood J."/>
            <person name="Jabbari K."/>
            <person name="Kuo A."/>
            <person name="Maheswari U."/>
            <person name="Martens C."/>
            <person name="Maumus F."/>
            <person name="Otillar R.P."/>
            <person name="Rayko E."/>
            <person name="Salamov A."/>
            <person name="Vandepoele K."/>
            <person name="Beszteri B."/>
            <person name="Gruber A."/>
            <person name="Heijde M."/>
            <person name="Katinka M."/>
            <person name="Mock T."/>
            <person name="Valentin K."/>
            <person name="Verret F."/>
            <person name="Berges J.A."/>
            <person name="Brownlee C."/>
            <person name="Cadoret J.P."/>
            <person name="Chiovitti A."/>
            <person name="Choi C.J."/>
            <person name="Coesel S."/>
            <person name="De Martino A."/>
            <person name="Detter J.C."/>
            <person name="Durkin C."/>
            <person name="Falciatore A."/>
            <person name="Fournet J."/>
            <person name="Haruta M."/>
            <person name="Huysman M.J."/>
            <person name="Jenkins B.D."/>
            <person name="Jiroutova K."/>
            <person name="Jorgensen R.E."/>
            <person name="Joubert Y."/>
            <person name="Kaplan A."/>
            <person name="Kroger N."/>
            <person name="Kroth P.G."/>
            <person name="La Roche J."/>
            <person name="Lindquist E."/>
            <person name="Lommer M."/>
            <person name="Martin-Jezequel V."/>
            <person name="Lopez P.J."/>
            <person name="Lucas S."/>
            <person name="Mangogna M."/>
            <person name="McGinnis K."/>
            <person name="Medlin L.K."/>
            <person name="Montsant A."/>
            <person name="Oudot-Le Secq M.P."/>
            <person name="Napoli C."/>
            <person name="Obornik M."/>
            <person name="Parker M.S."/>
            <person name="Petit J.L."/>
            <person name="Porcel B.M."/>
            <person name="Poulsen N."/>
            <person name="Robison M."/>
            <person name="Rychlewski L."/>
            <person name="Rynearson T.A."/>
            <person name="Schmutz J."/>
            <person name="Shapiro H."/>
            <person name="Siaut M."/>
            <person name="Stanley M."/>
            <person name="Sussman M.R."/>
            <person name="Taylor A.R."/>
            <person name="Vardi A."/>
            <person name="von Dassow P."/>
            <person name="Vyverman W."/>
            <person name="Willis A."/>
            <person name="Wyrwicz L.S."/>
            <person name="Rokhsar D.S."/>
            <person name="Weissenbach J."/>
            <person name="Armbrust E.V."/>
            <person name="Green B.R."/>
            <person name="Van de Peer Y."/>
            <person name="Grigoriev I.V."/>
        </authorList>
    </citation>
    <scope>NUCLEOTIDE SEQUENCE [LARGE SCALE GENOMIC DNA]</scope>
    <source>
        <strain evidence="10 11">CCMP1335</strain>
    </source>
</reference>
<name>B8BR76_THAPS</name>
<gene>
    <name evidence="10" type="ORF">THAPSDRAFT_260998</name>
</gene>
<keyword evidence="7 8" id="KW-0472">Membrane</keyword>
<feature type="transmembrane region" description="Helical" evidence="8">
    <location>
        <begin position="349"/>
        <end position="373"/>
    </location>
</feature>
<evidence type="ECO:0000256" key="6">
    <source>
        <dbReference type="ARBA" id="ARBA00022989"/>
    </source>
</evidence>
<dbReference type="AlphaFoldDB" id="B8BR76"/>
<keyword evidence="3" id="KW-0813">Transport</keyword>
<accession>B8BR76</accession>
<comment type="similarity">
    <text evidence="2">Belongs to the amino acid/polyamine transporter 2 family.</text>
</comment>
<keyword evidence="5" id="KW-0029">Amino-acid transport</keyword>
<evidence type="ECO:0000256" key="1">
    <source>
        <dbReference type="ARBA" id="ARBA00004141"/>
    </source>
</evidence>
<dbReference type="GeneID" id="7442899"/>
<keyword evidence="11" id="KW-1185">Reference proteome</keyword>
<dbReference type="GO" id="GO:0003333">
    <property type="term" value="P:amino acid transmembrane transport"/>
    <property type="evidence" value="ECO:0000318"/>
    <property type="project" value="GO_Central"/>
</dbReference>
<proteinExistence type="inferred from homology"/>
<keyword evidence="6 8" id="KW-1133">Transmembrane helix</keyword>
<dbReference type="GO" id="GO:0016020">
    <property type="term" value="C:membrane"/>
    <property type="evidence" value="ECO:0000318"/>
    <property type="project" value="GO_Central"/>
</dbReference>
<feature type="transmembrane region" description="Helical" evidence="8">
    <location>
        <begin position="84"/>
        <end position="106"/>
    </location>
</feature>